<protein>
    <recommendedName>
        <fullName evidence="2 7">Glutamate racemase</fullName>
        <ecNumber evidence="2 7">5.1.1.3</ecNumber>
    </recommendedName>
</protein>
<dbReference type="GO" id="GO:0009252">
    <property type="term" value="P:peptidoglycan biosynthetic process"/>
    <property type="evidence" value="ECO:0007669"/>
    <property type="project" value="UniProtKB-UniRule"/>
</dbReference>
<evidence type="ECO:0000256" key="6">
    <source>
        <dbReference type="ARBA" id="ARBA00023316"/>
    </source>
</evidence>
<dbReference type="GO" id="GO:0071555">
    <property type="term" value="P:cell wall organization"/>
    <property type="evidence" value="ECO:0007669"/>
    <property type="project" value="UniProtKB-KW"/>
</dbReference>
<dbReference type="UniPathway" id="UPA00219"/>
<evidence type="ECO:0000256" key="4">
    <source>
        <dbReference type="ARBA" id="ARBA00022984"/>
    </source>
</evidence>
<dbReference type="InterPro" id="IPR018187">
    <property type="entry name" value="Asp/Glu_racemase_AS_1"/>
</dbReference>
<keyword evidence="4 7" id="KW-0573">Peptidoglycan synthesis</keyword>
<comment type="pathway">
    <text evidence="7">Cell wall biogenesis; peptidoglycan biosynthesis.</text>
</comment>
<dbReference type="Gene3D" id="3.40.50.1860">
    <property type="match status" value="2"/>
</dbReference>
<evidence type="ECO:0000256" key="3">
    <source>
        <dbReference type="ARBA" id="ARBA00022960"/>
    </source>
</evidence>
<feature type="binding site" evidence="7">
    <location>
        <begin position="38"/>
        <end position="39"/>
    </location>
    <ligand>
        <name>substrate</name>
    </ligand>
</feature>
<dbReference type="InterPro" id="IPR004391">
    <property type="entry name" value="Glu_race"/>
</dbReference>
<feature type="binding site" evidence="7">
    <location>
        <begin position="6"/>
        <end position="7"/>
    </location>
    <ligand>
        <name>substrate</name>
    </ligand>
</feature>
<accession>A0A011MXH9</accession>
<evidence type="ECO:0000313" key="9">
    <source>
        <dbReference type="Proteomes" id="UP000020218"/>
    </source>
</evidence>
<evidence type="ECO:0000256" key="2">
    <source>
        <dbReference type="ARBA" id="ARBA00013090"/>
    </source>
</evidence>
<dbReference type="Proteomes" id="UP000020218">
    <property type="component" value="Unassembled WGS sequence"/>
</dbReference>
<dbReference type="Pfam" id="PF01177">
    <property type="entry name" value="Asp_Glu_race"/>
    <property type="match status" value="1"/>
</dbReference>
<dbReference type="InterPro" id="IPR015942">
    <property type="entry name" value="Asp/Glu/hydantoin_racemase"/>
</dbReference>
<evidence type="ECO:0000256" key="5">
    <source>
        <dbReference type="ARBA" id="ARBA00023235"/>
    </source>
</evidence>
<feature type="binding site" evidence="7">
    <location>
        <begin position="70"/>
        <end position="71"/>
    </location>
    <ligand>
        <name>substrate</name>
    </ligand>
</feature>
<dbReference type="PANTHER" id="PTHR21198:SF2">
    <property type="entry name" value="GLUTAMATE RACEMASE"/>
    <property type="match status" value="1"/>
</dbReference>
<keyword evidence="6 7" id="KW-0961">Cell wall biogenesis/degradation</keyword>
<dbReference type="GO" id="GO:0008360">
    <property type="term" value="P:regulation of cell shape"/>
    <property type="evidence" value="ECO:0007669"/>
    <property type="project" value="UniProtKB-KW"/>
</dbReference>
<comment type="caution">
    <text evidence="8">The sequence shown here is derived from an EMBL/GenBank/DDBJ whole genome shotgun (WGS) entry which is preliminary data.</text>
</comment>
<dbReference type="AlphaFoldDB" id="A0A011MXH9"/>
<dbReference type="SUPFAM" id="SSF53681">
    <property type="entry name" value="Aspartate/glutamate racemase"/>
    <property type="match status" value="2"/>
</dbReference>
<name>A0A011MXH9_9PROT</name>
<keyword evidence="3 7" id="KW-0133">Cell shape</keyword>
<dbReference type="GO" id="GO:0008881">
    <property type="term" value="F:glutamate racemase activity"/>
    <property type="evidence" value="ECO:0007669"/>
    <property type="project" value="UniProtKB-UniRule"/>
</dbReference>
<keyword evidence="9" id="KW-1185">Reference proteome</keyword>
<comment type="function">
    <text evidence="7">Provides the (R)-glutamate required for cell wall biosynthesis.</text>
</comment>
<dbReference type="NCBIfam" id="TIGR00067">
    <property type="entry name" value="glut_race"/>
    <property type="match status" value="1"/>
</dbReference>
<feature type="active site" description="Proton donor/acceptor" evidence="7">
    <location>
        <position position="180"/>
    </location>
</feature>
<organism evidence="8 9">
    <name type="scientific">Candidatus Accumulibacter adjunctus</name>
    <dbReference type="NCBI Taxonomy" id="1454001"/>
    <lineage>
        <taxon>Bacteria</taxon>
        <taxon>Pseudomonadati</taxon>
        <taxon>Pseudomonadota</taxon>
        <taxon>Betaproteobacteria</taxon>
        <taxon>Candidatus Accumulibacter</taxon>
    </lineage>
</organism>
<gene>
    <name evidence="7 8" type="primary">murI</name>
    <name evidence="8" type="ORF">AW08_02121</name>
</gene>
<dbReference type="HAMAP" id="MF_00258">
    <property type="entry name" value="Glu_racemase"/>
    <property type="match status" value="1"/>
</dbReference>
<proteinExistence type="inferred from homology"/>
<dbReference type="InterPro" id="IPR033134">
    <property type="entry name" value="Asp/Glu_racemase_AS_2"/>
</dbReference>
<reference evidence="8" key="1">
    <citation type="submission" date="2014-02" db="EMBL/GenBank/DDBJ databases">
        <title>Expanding our view of genomic diversity in Candidatus Accumulibacter clades.</title>
        <authorList>
            <person name="Skennerton C.T."/>
            <person name="Barr J.J."/>
            <person name="Slater F.R."/>
            <person name="Bond P.L."/>
            <person name="Tyson G.W."/>
        </authorList>
    </citation>
    <scope>NUCLEOTIDE SEQUENCE [LARGE SCALE GENOMIC DNA]</scope>
</reference>
<dbReference type="InterPro" id="IPR001920">
    <property type="entry name" value="Asp/Glu_race"/>
</dbReference>
<feature type="binding site" evidence="7">
    <location>
        <begin position="181"/>
        <end position="182"/>
    </location>
    <ligand>
        <name>substrate</name>
    </ligand>
</feature>
<dbReference type="EMBL" id="JFAX01000011">
    <property type="protein sequence ID" value="EXI67286.1"/>
    <property type="molecule type" value="Genomic_DNA"/>
</dbReference>
<sequence length="261" mass="27567">MIGIFDSGLGGLSVLAAIARKLPAADLIYLADTAHLPYGNKEDGYIRSRVLQIGRRLVDDGCGVIVVACNTATAAAVAAFREHFPELAVVGVEPGVKPAAAQSRSGRIAVLATESTARSERLAELIRQHAGSVRVHVEACPGWATRVETLHLDDPHFAAEARQHLTPLLECGVDQIVLGCTHYSFLAPVLQPIVDQRAALVDVAEAVARQCVRLAGTAALGSGRLTLLATAHPERLQAALPALGLGWLRHRLCSAARLIVA</sequence>
<dbReference type="PROSITE" id="PS00923">
    <property type="entry name" value="ASP_GLU_RACEMASE_1"/>
    <property type="match status" value="1"/>
</dbReference>
<dbReference type="STRING" id="1454001.AW08_02121"/>
<evidence type="ECO:0000256" key="7">
    <source>
        <dbReference type="HAMAP-Rule" id="MF_00258"/>
    </source>
</evidence>
<feature type="active site" description="Proton donor/acceptor" evidence="7">
    <location>
        <position position="69"/>
    </location>
</feature>
<dbReference type="PANTHER" id="PTHR21198">
    <property type="entry name" value="GLUTAMATE RACEMASE"/>
    <property type="match status" value="1"/>
</dbReference>
<dbReference type="PATRIC" id="fig|1454001.3.peg.2167"/>
<evidence type="ECO:0000313" key="8">
    <source>
        <dbReference type="EMBL" id="EXI67286.1"/>
    </source>
</evidence>
<comment type="catalytic activity">
    <reaction evidence="1 7">
        <text>L-glutamate = D-glutamate</text>
        <dbReference type="Rhea" id="RHEA:12813"/>
        <dbReference type="ChEBI" id="CHEBI:29985"/>
        <dbReference type="ChEBI" id="CHEBI:29986"/>
        <dbReference type="EC" id="5.1.1.3"/>
    </reaction>
</comment>
<dbReference type="EC" id="5.1.1.3" evidence="2 7"/>
<dbReference type="PROSITE" id="PS00924">
    <property type="entry name" value="ASP_GLU_RACEMASE_2"/>
    <property type="match status" value="1"/>
</dbReference>
<comment type="similarity">
    <text evidence="7">Belongs to the aspartate/glutamate racemases family.</text>
</comment>
<evidence type="ECO:0000256" key="1">
    <source>
        <dbReference type="ARBA" id="ARBA00001602"/>
    </source>
</evidence>
<keyword evidence="5 7" id="KW-0413">Isomerase</keyword>